<protein>
    <submittedName>
        <fullName evidence="2">GH25 family lysozyme</fullName>
    </submittedName>
</protein>
<dbReference type="RefSeq" id="WP_381530629.1">
    <property type="nucleotide sequence ID" value="NZ_JBHUMQ010000001.1"/>
</dbReference>
<accession>A0ABW5RXN6</accession>
<dbReference type="InterPro" id="IPR017853">
    <property type="entry name" value="GH"/>
</dbReference>
<name>A0ABW5RXN6_9BACL</name>
<dbReference type="SUPFAM" id="SSF51445">
    <property type="entry name" value="(Trans)glycosidases"/>
    <property type="match status" value="1"/>
</dbReference>
<evidence type="ECO:0000313" key="3">
    <source>
        <dbReference type="Proteomes" id="UP001597399"/>
    </source>
</evidence>
<gene>
    <name evidence="2" type="ORF">ACFSUE_01260</name>
</gene>
<evidence type="ECO:0000313" key="2">
    <source>
        <dbReference type="EMBL" id="MFD2692274.1"/>
    </source>
</evidence>
<dbReference type="Proteomes" id="UP001597399">
    <property type="component" value="Unassembled WGS sequence"/>
</dbReference>
<dbReference type="EMBL" id="JBHUMQ010000001">
    <property type="protein sequence ID" value="MFD2692274.1"/>
    <property type="molecule type" value="Genomic_DNA"/>
</dbReference>
<sequence>MKNVGFKSSYGMAVADVELATASKANLTSYTNTFLQTMRDKGYQVDLYTGSSFYKNHLDADSLSVKDPWLARYNNGSAEPAWQKRGLAVDIIGAYQRSQL</sequence>
<organism evidence="2 3">
    <name type="scientific">Sporolactobacillus shoreicorticis</name>
    <dbReference type="NCBI Taxonomy" id="1923877"/>
    <lineage>
        <taxon>Bacteria</taxon>
        <taxon>Bacillati</taxon>
        <taxon>Bacillota</taxon>
        <taxon>Bacilli</taxon>
        <taxon>Bacillales</taxon>
        <taxon>Sporolactobacillaceae</taxon>
        <taxon>Sporolactobacillus</taxon>
    </lineage>
</organism>
<evidence type="ECO:0000256" key="1">
    <source>
        <dbReference type="ARBA" id="ARBA00010646"/>
    </source>
</evidence>
<keyword evidence="3" id="KW-1185">Reference proteome</keyword>
<proteinExistence type="inferred from homology"/>
<dbReference type="Gene3D" id="3.20.20.80">
    <property type="entry name" value="Glycosidases"/>
    <property type="match status" value="1"/>
</dbReference>
<reference evidence="3" key="1">
    <citation type="journal article" date="2019" name="Int. J. Syst. Evol. Microbiol.">
        <title>The Global Catalogue of Microorganisms (GCM) 10K type strain sequencing project: providing services to taxonomists for standard genome sequencing and annotation.</title>
        <authorList>
            <consortium name="The Broad Institute Genomics Platform"/>
            <consortium name="The Broad Institute Genome Sequencing Center for Infectious Disease"/>
            <person name="Wu L."/>
            <person name="Ma J."/>
        </authorList>
    </citation>
    <scope>NUCLEOTIDE SEQUENCE [LARGE SCALE GENOMIC DNA]</scope>
    <source>
        <strain evidence="3">TISTR 2466</strain>
    </source>
</reference>
<dbReference type="InterPro" id="IPR002053">
    <property type="entry name" value="Glyco_hydro_25"/>
</dbReference>
<dbReference type="PROSITE" id="PS51904">
    <property type="entry name" value="GLYCOSYL_HYDROL_F25_2"/>
    <property type="match status" value="1"/>
</dbReference>
<comment type="similarity">
    <text evidence="1">Belongs to the glycosyl hydrolase 25 family.</text>
</comment>
<comment type="caution">
    <text evidence="2">The sequence shown here is derived from an EMBL/GenBank/DDBJ whole genome shotgun (WGS) entry which is preliminary data.</text>
</comment>
<dbReference type="Pfam" id="PF01183">
    <property type="entry name" value="Glyco_hydro_25"/>
    <property type="match status" value="1"/>
</dbReference>